<proteinExistence type="predicted"/>
<protein>
    <submittedName>
        <fullName evidence="1">Uncharacterized protein</fullName>
    </submittedName>
</protein>
<evidence type="ECO:0000313" key="1">
    <source>
        <dbReference type="EMBL" id="ADB74225.1"/>
    </source>
</evidence>
<reference evidence="1 2" key="1">
    <citation type="journal article" date="2010" name="Stand. Genomic Sci.">
        <title>Complete genome sequence of Geodermatophilus obscurus type strain (G-20).</title>
        <authorList>
            <person name="Ivanova N."/>
            <person name="Sikorski J."/>
            <person name="Jando M."/>
            <person name="Munk C."/>
            <person name="Lapidus A."/>
            <person name="Glavina Del Rio T."/>
            <person name="Copeland A."/>
            <person name="Tice H."/>
            <person name="Cheng J.-F."/>
            <person name="Lucas S."/>
            <person name="Chen F."/>
            <person name="Nolan M."/>
            <person name="Bruce D."/>
            <person name="Goodwin L."/>
            <person name="Pitluck S."/>
            <person name="Mavromatis K."/>
            <person name="Mikhailova N."/>
            <person name="Pati A."/>
            <person name="Chen A."/>
            <person name="Palaniappan K."/>
            <person name="Land M."/>
            <person name="Hauser L."/>
            <person name="Chang Y.-J."/>
            <person name="Jeffries C.D."/>
            <person name="Meincke L."/>
            <person name="Brettin T."/>
            <person name="Detter J.C."/>
            <person name="Detter J.C."/>
            <person name="Rohde M."/>
            <person name="Goeker M."/>
            <person name="Bristow J."/>
            <person name="Eisen J.A."/>
            <person name="Markowitz V."/>
            <person name="Hugenholtz P."/>
            <person name="Kyrpides N.C."/>
            <person name="Klenk H.-P."/>
        </authorList>
    </citation>
    <scope>NUCLEOTIDE SEQUENCE [LARGE SCALE GENOMIC DNA]</scope>
    <source>
        <strain evidence="2">ATCC 25078 / DSM 43160 / JCM 3152 / KCC A-0152 / KCTC 9177 / NBRC 13315 / NRRL B-3577 / G-20</strain>
    </source>
</reference>
<sequence>MSLRGPVKFRVLDRREDAHRLTRCVRRMGWSPDPLRQA</sequence>
<organism evidence="1 2">
    <name type="scientific">Geodermatophilus obscurus (strain ATCC 25078 / DSM 43160 / JCM 3152 / CCUG 61914 / KCC A-0152 / KCTC 9177 / NBRC 13315 / NRRL B-3577 / G-20)</name>
    <dbReference type="NCBI Taxonomy" id="526225"/>
    <lineage>
        <taxon>Bacteria</taxon>
        <taxon>Bacillati</taxon>
        <taxon>Actinomycetota</taxon>
        <taxon>Actinomycetes</taxon>
        <taxon>Geodermatophilales</taxon>
        <taxon>Geodermatophilaceae</taxon>
        <taxon>Geodermatophilus</taxon>
    </lineage>
</organism>
<dbReference type="Proteomes" id="UP000001382">
    <property type="component" value="Chromosome"/>
</dbReference>
<evidence type="ECO:0000313" key="2">
    <source>
        <dbReference type="Proteomes" id="UP000001382"/>
    </source>
</evidence>
<reference evidence="2" key="2">
    <citation type="submission" date="2010-01" db="EMBL/GenBank/DDBJ databases">
        <title>The complete genome of Geodermatophilus obscurus DSM 43160.</title>
        <authorList>
            <consortium name="US DOE Joint Genome Institute (JGI-PGF)"/>
            <person name="Lucas S."/>
            <person name="Copeland A."/>
            <person name="Lapidus A."/>
            <person name="Glavina del Rio T."/>
            <person name="Dalin E."/>
            <person name="Tice H."/>
            <person name="Bruce D."/>
            <person name="Goodwin L."/>
            <person name="Pitluck S."/>
            <person name="Kyrpides N."/>
            <person name="Mavromatis K."/>
            <person name="Ivanova N."/>
            <person name="Munk A.C."/>
            <person name="Brettin T."/>
            <person name="Detter J.C."/>
            <person name="Han C."/>
            <person name="Larimer F."/>
            <person name="Land M."/>
            <person name="Hauser L."/>
            <person name="Markowitz V."/>
            <person name="Cheng J.-F."/>
            <person name="Hugenholtz P."/>
            <person name="Woyke T."/>
            <person name="Wu D."/>
            <person name="Jando M."/>
            <person name="Schneider S."/>
            <person name="Klenk H.-P."/>
            <person name="Eisen J.A."/>
        </authorList>
    </citation>
    <scope>NUCLEOTIDE SEQUENCE [LARGE SCALE GENOMIC DNA]</scope>
    <source>
        <strain evidence="2">ATCC 25078 / DSM 43160 / JCM 3152 / KCC A-0152 / KCTC 9177 / NBRC 13315 / NRRL B-3577 / G-20</strain>
    </source>
</reference>
<name>D2SC57_GEOOG</name>
<dbReference type="HOGENOM" id="CLU_3328308_0_0_11"/>
<dbReference type="AlphaFoldDB" id="D2SC57"/>
<accession>D2SC57</accession>
<dbReference type="KEGG" id="gob:Gobs_1496"/>
<keyword evidence="2" id="KW-1185">Reference proteome</keyword>
<dbReference type="EMBL" id="CP001867">
    <property type="protein sequence ID" value="ADB74225.1"/>
    <property type="molecule type" value="Genomic_DNA"/>
</dbReference>
<gene>
    <name evidence="1" type="ordered locus">Gobs_1496</name>
</gene>